<accession>A0A7S2FV97</accession>
<comment type="subcellular location">
    <subcellularLocation>
        <location evidence="1">Membrane</location>
        <topology evidence="1">Multi-pass membrane protein</topology>
    </subcellularLocation>
</comment>
<feature type="transmembrane region" description="Helical" evidence="6">
    <location>
        <begin position="201"/>
        <end position="224"/>
    </location>
</feature>
<evidence type="ECO:0000256" key="1">
    <source>
        <dbReference type="ARBA" id="ARBA00004141"/>
    </source>
</evidence>
<evidence type="ECO:0000256" key="4">
    <source>
        <dbReference type="ARBA" id="ARBA00023136"/>
    </source>
</evidence>
<dbReference type="Pfam" id="PF03798">
    <property type="entry name" value="TRAM_LAG1_CLN8"/>
    <property type="match status" value="1"/>
</dbReference>
<feature type="region of interest" description="Disordered" evidence="5">
    <location>
        <begin position="233"/>
        <end position="255"/>
    </location>
</feature>
<feature type="transmembrane region" description="Helical" evidence="6">
    <location>
        <begin position="172"/>
        <end position="189"/>
    </location>
</feature>
<keyword evidence="2 6" id="KW-0812">Transmembrane</keyword>
<sequence length="255" mass="29489">MASEGVVFDTAGEDRQFLRDLAVSTIALLVAYNAVIGAFPVLRLPENTKRCAWVLSIFSSCVCGPVCLPYVWRYVFQEWDETNMFQDDEVSRSLVTFFFAYLMVDTYYSVMHYSDQLAFLTGWGHHIFYMTLFYMALKYHFCIGIMTTFPLEISTIPLSLGRVNPRWRNDLAFGVLFFLTRILYHGFLLERWYNMVAPPLTLWPICAIVLVLHAHWMYSWYIGYMKRLKNGKGKKEEGEGASEKKAGGQLFGSMD</sequence>
<dbReference type="PANTHER" id="PTHR13439">
    <property type="entry name" value="CT120 PROTEIN"/>
    <property type="match status" value="1"/>
</dbReference>
<dbReference type="InterPro" id="IPR006634">
    <property type="entry name" value="TLC-dom"/>
</dbReference>
<keyword evidence="4 6" id="KW-0472">Membrane</keyword>
<dbReference type="GO" id="GO:0016020">
    <property type="term" value="C:membrane"/>
    <property type="evidence" value="ECO:0007669"/>
    <property type="project" value="UniProtKB-SubCell"/>
</dbReference>
<gene>
    <name evidence="8" type="ORF">FPAR1323_LOCUS8936</name>
</gene>
<dbReference type="AlphaFoldDB" id="A0A7S2FV97"/>
<proteinExistence type="predicted"/>
<feature type="transmembrane region" description="Helical" evidence="6">
    <location>
        <begin position="92"/>
        <end position="110"/>
    </location>
</feature>
<feature type="compositionally biased region" description="Basic and acidic residues" evidence="5">
    <location>
        <begin position="233"/>
        <end position="246"/>
    </location>
</feature>
<reference evidence="8" key="1">
    <citation type="submission" date="2021-01" db="EMBL/GenBank/DDBJ databases">
        <authorList>
            <person name="Corre E."/>
            <person name="Pelletier E."/>
            <person name="Niang G."/>
            <person name="Scheremetjew M."/>
            <person name="Finn R."/>
            <person name="Kale V."/>
            <person name="Holt S."/>
            <person name="Cochrane G."/>
            <person name="Meng A."/>
            <person name="Brown T."/>
            <person name="Cohen L."/>
        </authorList>
    </citation>
    <scope>NUCLEOTIDE SEQUENCE</scope>
    <source>
        <strain evidence="8">RCC1693</strain>
    </source>
</reference>
<evidence type="ECO:0000256" key="6">
    <source>
        <dbReference type="SAM" id="Phobius"/>
    </source>
</evidence>
<feature type="transmembrane region" description="Helical" evidence="6">
    <location>
        <begin position="21"/>
        <end position="39"/>
    </location>
</feature>
<evidence type="ECO:0000313" key="8">
    <source>
        <dbReference type="EMBL" id="CAD9416946.1"/>
    </source>
</evidence>
<dbReference type="GO" id="GO:0005783">
    <property type="term" value="C:endoplasmic reticulum"/>
    <property type="evidence" value="ECO:0007669"/>
    <property type="project" value="TreeGrafter"/>
</dbReference>
<evidence type="ECO:0000256" key="5">
    <source>
        <dbReference type="SAM" id="MobiDB-lite"/>
    </source>
</evidence>
<evidence type="ECO:0000256" key="3">
    <source>
        <dbReference type="ARBA" id="ARBA00022989"/>
    </source>
</evidence>
<organism evidence="8">
    <name type="scientific">Florenciella parvula</name>
    <dbReference type="NCBI Taxonomy" id="236787"/>
    <lineage>
        <taxon>Eukaryota</taxon>
        <taxon>Sar</taxon>
        <taxon>Stramenopiles</taxon>
        <taxon>Ochrophyta</taxon>
        <taxon>Dictyochophyceae</taxon>
        <taxon>Florenciellales</taxon>
        <taxon>Florenciella</taxon>
    </lineage>
</organism>
<dbReference type="PANTHER" id="PTHR13439:SF72">
    <property type="entry name" value="TLC DOMAIN-CONTAINING PROTEIN"/>
    <property type="match status" value="1"/>
</dbReference>
<dbReference type="EMBL" id="HBGT01016756">
    <property type="protein sequence ID" value="CAD9416946.1"/>
    <property type="molecule type" value="Transcribed_RNA"/>
</dbReference>
<name>A0A7S2FV97_9STRA</name>
<feature type="domain" description="TLC" evidence="7">
    <location>
        <begin position="53"/>
        <end position="218"/>
    </location>
</feature>
<evidence type="ECO:0000259" key="7">
    <source>
        <dbReference type="Pfam" id="PF03798"/>
    </source>
</evidence>
<dbReference type="InterPro" id="IPR050846">
    <property type="entry name" value="TLCD"/>
</dbReference>
<feature type="transmembrane region" description="Helical" evidence="6">
    <location>
        <begin position="51"/>
        <end position="72"/>
    </location>
</feature>
<protein>
    <recommendedName>
        <fullName evidence="7">TLC domain-containing protein</fullName>
    </recommendedName>
</protein>
<keyword evidence="3 6" id="KW-1133">Transmembrane helix</keyword>
<evidence type="ECO:0000256" key="2">
    <source>
        <dbReference type="ARBA" id="ARBA00022692"/>
    </source>
</evidence>
<dbReference type="GO" id="GO:0055088">
    <property type="term" value="P:lipid homeostasis"/>
    <property type="evidence" value="ECO:0007669"/>
    <property type="project" value="TreeGrafter"/>
</dbReference>